<accession>A0A164NXX9</accession>
<evidence type="ECO:0000259" key="2">
    <source>
        <dbReference type="Pfam" id="PF20862"/>
    </source>
</evidence>
<organism evidence="3 4">
    <name type="scientific">Bacillus cereus</name>
    <dbReference type="NCBI Taxonomy" id="1396"/>
    <lineage>
        <taxon>Bacteria</taxon>
        <taxon>Bacillati</taxon>
        <taxon>Bacillota</taxon>
        <taxon>Bacilli</taxon>
        <taxon>Bacillales</taxon>
        <taxon>Bacillaceae</taxon>
        <taxon>Bacillus</taxon>
        <taxon>Bacillus cereus group</taxon>
    </lineage>
</organism>
<proteinExistence type="predicted"/>
<dbReference type="AlphaFoldDB" id="A0A164NXX9"/>
<dbReference type="Pfam" id="PF20862">
    <property type="entry name" value="DUF6843"/>
    <property type="match status" value="1"/>
</dbReference>
<dbReference type="RefSeq" id="WP_063261203.1">
    <property type="nucleotide sequence ID" value="NZ_LJKE01000045.1"/>
</dbReference>
<evidence type="ECO:0000256" key="1">
    <source>
        <dbReference type="SAM" id="SignalP"/>
    </source>
</evidence>
<dbReference type="PATRIC" id="fig|1396.535.peg.1776"/>
<dbReference type="PROSITE" id="PS51257">
    <property type="entry name" value="PROKAR_LIPOPROTEIN"/>
    <property type="match status" value="1"/>
</dbReference>
<dbReference type="Proteomes" id="UP000076482">
    <property type="component" value="Unassembled WGS sequence"/>
</dbReference>
<gene>
    <name evidence="3" type="ORF">B4088_2737</name>
</gene>
<dbReference type="InterPro" id="IPR049293">
    <property type="entry name" value="DUF6843"/>
</dbReference>
<feature type="signal peptide" evidence="1">
    <location>
        <begin position="1"/>
        <end position="23"/>
    </location>
</feature>
<keyword evidence="1" id="KW-0732">Signal</keyword>
<feature type="domain" description="DUF6843" evidence="2">
    <location>
        <begin position="29"/>
        <end position="141"/>
    </location>
</feature>
<feature type="chain" id="PRO_5038937358" evidence="1">
    <location>
        <begin position="24"/>
        <end position="170"/>
    </location>
</feature>
<evidence type="ECO:0000313" key="4">
    <source>
        <dbReference type="Proteomes" id="UP000076482"/>
    </source>
</evidence>
<name>A0A164NXX9_BACCE</name>
<protein>
    <submittedName>
        <fullName evidence="3">Putative lipoprotein</fullName>
    </submittedName>
</protein>
<sequence length="170" mass="18681">MNLKLICISLLSVILAGCSINNAEGVTYTNNVILIPDGYEGELTALYNVPGAKPLQQEGNFSVLNFDEDGVALTSTKDFVTGRVNDQYYYVDSLGNRTEINRDCIRIISTGSVLLPQVKVHDEPFNQMVLEVTKSKCSKKFLANGSGEVNSSSTESRTEILLKKLKEINL</sequence>
<keyword evidence="3" id="KW-0449">Lipoprotein</keyword>
<reference evidence="3 4" key="1">
    <citation type="submission" date="2015-09" db="EMBL/GenBank/DDBJ databases">
        <title>Bacillus cereus food isolates.</title>
        <authorList>
            <person name="Boekhorst J."/>
        </authorList>
    </citation>
    <scope>NUCLEOTIDE SEQUENCE [LARGE SCALE GENOMIC DNA]</scope>
    <source>
        <strain evidence="3 4">B4088</strain>
    </source>
</reference>
<comment type="caution">
    <text evidence="3">The sequence shown here is derived from an EMBL/GenBank/DDBJ whole genome shotgun (WGS) entry which is preliminary data.</text>
</comment>
<dbReference type="EMBL" id="LJKE01000045">
    <property type="protein sequence ID" value="KZD65980.1"/>
    <property type="molecule type" value="Genomic_DNA"/>
</dbReference>
<evidence type="ECO:0000313" key="3">
    <source>
        <dbReference type="EMBL" id="KZD65980.1"/>
    </source>
</evidence>